<sequence length="107" mass="10159">IGATVTVLNAGGTAIGTGIVGANGTFLITLTSAPTPGEQLQITQTDAAGHPSPALDVTAPDNAGPATPGNLALDATGAQLTGTGTAGNLIEVRDAQGNVLGSTVVGN</sequence>
<evidence type="ECO:0000313" key="3">
    <source>
        <dbReference type="EMBL" id="GFD52364.1"/>
    </source>
</evidence>
<evidence type="ECO:0000259" key="2">
    <source>
        <dbReference type="Pfam" id="PF17936"/>
    </source>
</evidence>
<evidence type="ECO:0000256" key="1">
    <source>
        <dbReference type="SAM" id="MobiDB-lite"/>
    </source>
</evidence>
<dbReference type="Gene3D" id="2.60.40.10">
    <property type="entry name" value="Immunoglobulins"/>
    <property type="match status" value="1"/>
</dbReference>
<organism evidence="3">
    <name type="scientific">Tanacetum cinerariifolium</name>
    <name type="common">Dalmatian daisy</name>
    <name type="synonym">Chrysanthemum cinerariifolium</name>
    <dbReference type="NCBI Taxonomy" id="118510"/>
    <lineage>
        <taxon>Eukaryota</taxon>
        <taxon>Viridiplantae</taxon>
        <taxon>Streptophyta</taxon>
        <taxon>Embryophyta</taxon>
        <taxon>Tracheophyta</taxon>
        <taxon>Spermatophyta</taxon>
        <taxon>Magnoliopsida</taxon>
        <taxon>eudicotyledons</taxon>
        <taxon>Gunneridae</taxon>
        <taxon>Pentapetalae</taxon>
        <taxon>asterids</taxon>
        <taxon>campanulids</taxon>
        <taxon>Asterales</taxon>
        <taxon>Asteraceae</taxon>
        <taxon>Asteroideae</taxon>
        <taxon>Anthemideae</taxon>
        <taxon>Anthemidinae</taxon>
        <taxon>Tanacetum</taxon>
    </lineage>
</organism>
<dbReference type="AlphaFoldDB" id="A0A699X6R4"/>
<protein>
    <recommendedName>
        <fullName evidence="2">Bacterial Ig domain-containing protein</fullName>
    </recommendedName>
</protein>
<dbReference type="EMBL" id="BKCJ011781337">
    <property type="protein sequence ID" value="GFD52364.1"/>
    <property type="molecule type" value="Genomic_DNA"/>
</dbReference>
<dbReference type="InterPro" id="IPR041498">
    <property type="entry name" value="Big_6"/>
</dbReference>
<reference evidence="3" key="1">
    <citation type="journal article" date="2019" name="Sci. Rep.">
        <title>Draft genome of Tanacetum cinerariifolium, the natural source of mosquito coil.</title>
        <authorList>
            <person name="Yamashiro T."/>
            <person name="Shiraishi A."/>
            <person name="Satake H."/>
            <person name="Nakayama K."/>
        </authorList>
    </citation>
    <scope>NUCLEOTIDE SEQUENCE</scope>
</reference>
<feature type="domain" description="Bacterial Ig" evidence="2">
    <location>
        <begin position="65"/>
        <end position="106"/>
    </location>
</feature>
<name>A0A699X6R4_TANCI</name>
<feature type="region of interest" description="Disordered" evidence="1">
    <location>
        <begin position="46"/>
        <end position="70"/>
    </location>
</feature>
<feature type="non-terminal residue" evidence="3">
    <location>
        <position position="107"/>
    </location>
</feature>
<gene>
    <name evidence="3" type="ORF">Tci_924333</name>
</gene>
<dbReference type="Pfam" id="PF17936">
    <property type="entry name" value="Big_6"/>
    <property type="match status" value="2"/>
</dbReference>
<dbReference type="InterPro" id="IPR013783">
    <property type="entry name" value="Ig-like_fold"/>
</dbReference>
<feature type="non-terminal residue" evidence="3">
    <location>
        <position position="1"/>
    </location>
</feature>
<feature type="domain" description="Bacterial Ig" evidence="2">
    <location>
        <begin position="2"/>
        <end position="61"/>
    </location>
</feature>
<proteinExistence type="predicted"/>
<comment type="caution">
    <text evidence="3">The sequence shown here is derived from an EMBL/GenBank/DDBJ whole genome shotgun (WGS) entry which is preliminary data.</text>
</comment>
<accession>A0A699X6R4</accession>